<evidence type="ECO:0000256" key="3">
    <source>
        <dbReference type="ARBA" id="ARBA00022475"/>
    </source>
</evidence>
<evidence type="ECO:0000256" key="5">
    <source>
        <dbReference type="ARBA" id="ARBA00022989"/>
    </source>
</evidence>
<comment type="caution">
    <text evidence="8">The sequence shown here is derived from an EMBL/GenBank/DDBJ whole genome shotgun (WGS) entry which is preliminary data.</text>
</comment>
<dbReference type="PANTHER" id="PTHR33884:SF3">
    <property type="entry name" value="UPF0410 PROTEIN YMGE"/>
    <property type="match status" value="1"/>
</dbReference>
<reference evidence="9" key="1">
    <citation type="journal article" date="2019" name="Int. J. Syst. Evol. Microbiol.">
        <title>The Global Catalogue of Microorganisms (GCM) 10K type strain sequencing project: providing services to taxonomists for standard genome sequencing and annotation.</title>
        <authorList>
            <consortium name="The Broad Institute Genomics Platform"/>
            <consortium name="The Broad Institute Genome Sequencing Center for Infectious Disease"/>
            <person name="Wu L."/>
            <person name="Ma J."/>
        </authorList>
    </citation>
    <scope>NUCLEOTIDE SEQUENCE [LARGE SCALE GENOMIC DNA]</scope>
    <source>
        <strain evidence="9">JCM 16929</strain>
    </source>
</reference>
<keyword evidence="4 7" id="KW-0812">Transmembrane</keyword>
<dbReference type="Proteomes" id="UP001501490">
    <property type="component" value="Unassembled WGS sequence"/>
</dbReference>
<feature type="transmembrane region" description="Helical" evidence="7">
    <location>
        <begin position="29"/>
        <end position="51"/>
    </location>
</feature>
<accession>A0ABP6ZH46</accession>
<evidence type="ECO:0000256" key="2">
    <source>
        <dbReference type="ARBA" id="ARBA00011006"/>
    </source>
</evidence>
<evidence type="ECO:0008006" key="10">
    <source>
        <dbReference type="Google" id="ProtNLM"/>
    </source>
</evidence>
<dbReference type="Pfam" id="PF04226">
    <property type="entry name" value="Transgly_assoc"/>
    <property type="match status" value="1"/>
</dbReference>
<keyword evidence="6 7" id="KW-0472">Membrane</keyword>
<comment type="similarity">
    <text evidence="2">Belongs to the UPF0410 family.</text>
</comment>
<evidence type="ECO:0000313" key="8">
    <source>
        <dbReference type="EMBL" id="GAA3606063.1"/>
    </source>
</evidence>
<sequence length="88" mass="9247">MGIIGWILIGLIMGTIAKAVLPGLHQGGWITTILLGIVGALVGGFLGNLFFNVGLGHFFSIRTWVLSFIGSIVVLAIWGAIKGRTSRA</sequence>
<keyword evidence="3" id="KW-1003">Cell membrane</keyword>
<evidence type="ECO:0000256" key="1">
    <source>
        <dbReference type="ARBA" id="ARBA00004651"/>
    </source>
</evidence>
<dbReference type="InterPro" id="IPR007341">
    <property type="entry name" value="Transgly_assoc"/>
</dbReference>
<protein>
    <recommendedName>
        <fullName evidence="10">GlsB/YeaQ/YmgE family stress response membrane protein</fullName>
    </recommendedName>
</protein>
<proteinExistence type="inferred from homology"/>
<dbReference type="RefSeq" id="WP_344801489.1">
    <property type="nucleotide sequence ID" value="NZ_BAABAB010000005.1"/>
</dbReference>
<evidence type="ECO:0000256" key="4">
    <source>
        <dbReference type="ARBA" id="ARBA00022692"/>
    </source>
</evidence>
<evidence type="ECO:0000256" key="6">
    <source>
        <dbReference type="ARBA" id="ARBA00023136"/>
    </source>
</evidence>
<feature type="transmembrane region" description="Helical" evidence="7">
    <location>
        <begin position="63"/>
        <end position="81"/>
    </location>
</feature>
<dbReference type="PANTHER" id="PTHR33884">
    <property type="entry name" value="UPF0410 PROTEIN YMGE"/>
    <property type="match status" value="1"/>
</dbReference>
<dbReference type="EMBL" id="BAABAB010000005">
    <property type="protein sequence ID" value="GAA3606063.1"/>
    <property type="molecule type" value="Genomic_DNA"/>
</dbReference>
<name>A0ABP6ZH46_9ACTN</name>
<organism evidence="8 9">
    <name type="scientific">Microlunatus ginsengisoli</name>
    <dbReference type="NCBI Taxonomy" id="363863"/>
    <lineage>
        <taxon>Bacteria</taxon>
        <taxon>Bacillati</taxon>
        <taxon>Actinomycetota</taxon>
        <taxon>Actinomycetes</taxon>
        <taxon>Propionibacteriales</taxon>
        <taxon>Propionibacteriaceae</taxon>
        <taxon>Microlunatus</taxon>
    </lineage>
</organism>
<comment type="subcellular location">
    <subcellularLocation>
        <location evidence="1">Cell membrane</location>
        <topology evidence="1">Multi-pass membrane protein</topology>
    </subcellularLocation>
</comment>
<keyword evidence="5 7" id="KW-1133">Transmembrane helix</keyword>
<gene>
    <name evidence="8" type="ORF">GCM10022236_04860</name>
</gene>
<keyword evidence="9" id="KW-1185">Reference proteome</keyword>
<evidence type="ECO:0000256" key="7">
    <source>
        <dbReference type="SAM" id="Phobius"/>
    </source>
</evidence>
<evidence type="ECO:0000313" key="9">
    <source>
        <dbReference type="Proteomes" id="UP001501490"/>
    </source>
</evidence>